<reference evidence="2" key="1">
    <citation type="submission" date="2019-08" db="EMBL/GenBank/DDBJ databases">
        <title>Complete genome sequence of a mangrove-derived Streptomyces xiamenensis.</title>
        <authorList>
            <person name="Xu J."/>
        </authorList>
    </citation>
    <scope>NUCLEOTIDE SEQUENCE</scope>
    <source>
        <strain evidence="2">318</strain>
    </source>
</reference>
<feature type="region of interest" description="Disordered" evidence="1">
    <location>
        <begin position="112"/>
        <end position="131"/>
    </location>
</feature>
<sequence>MNSAVSSMLNIQRTAGNARASRSLSGQGRQPALPVQRAGYDDEGYSTYGERDKERRRLERRYGKKIDGHSTHQAEHPIPYSAAAPRSVTGGARGAGALPKYVEKNLPAYYEDHDSHRAHPGTGTRKQYGDTPMTQDEYREAHRTALKRNNPAAALHTTAVEYAGINSLRDDRDADYKKRHGKSNPFRDQPSGPAYDQAESSYQSMINNLGKVPYLDDQGQLQHTRSLVGSERAELIAGRDTSRTGKYPDLAEQDRYLRRQGTHRHETRSTRDVDLRELSPGPQPLDTSYYRERSSSRSGESQRDALRRLAKTPYRPDPGAANAYDSDGYLPGPSPLRRSSSVSGRSHAPSDRSSRPSSYYPPVSTSGRYPPSSSRSRDIDPYASGSGTGGLSRSSLRRSNSVSASRPSSSQVSYVSDYEDEPVFSQSSSFRAPSLSRSSSRRDRDRDTRYY</sequence>
<feature type="compositionally biased region" description="Basic and acidic residues" evidence="1">
    <location>
        <begin position="49"/>
        <end position="75"/>
    </location>
</feature>
<proteinExistence type="predicted"/>
<gene>
    <name evidence="2" type="ORF">SXIM_19330</name>
</gene>
<name>A0A0F7FTD4_9ACTN</name>
<feature type="compositionally biased region" description="Basic and acidic residues" evidence="1">
    <location>
        <begin position="252"/>
        <end position="277"/>
    </location>
</feature>
<feature type="compositionally biased region" description="Low complexity" evidence="1">
    <location>
        <begin position="355"/>
        <end position="374"/>
    </location>
</feature>
<feature type="compositionally biased region" description="Basic and acidic residues" evidence="1">
    <location>
        <begin position="289"/>
        <end position="307"/>
    </location>
</feature>
<dbReference type="STRING" id="408015.SXIM_19330"/>
<feature type="compositionally biased region" description="Low complexity" evidence="1">
    <location>
        <begin position="391"/>
        <end position="416"/>
    </location>
</feature>
<feature type="compositionally biased region" description="Polar residues" evidence="1">
    <location>
        <begin position="1"/>
        <end position="28"/>
    </location>
</feature>
<keyword evidence="3" id="KW-1185">Reference proteome</keyword>
<dbReference type="HOGENOM" id="CLU_606804_0_0_11"/>
<dbReference type="Proteomes" id="UP000034034">
    <property type="component" value="Chromosome"/>
</dbReference>
<feature type="compositionally biased region" description="Low complexity" evidence="1">
    <location>
        <begin position="425"/>
        <end position="438"/>
    </location>
</feature>
<evidence type="ECO:0000313" key="2">
    <source>
        <dbReference type="EMBL" id="AKG43317.1"/>
    </source>
</evidence>
<evidence type="ECO:0000256" key="1">
    <source>
        <dbReference type="SAM" id="MobiDB-lite"/>
    </source>
</evidence>
<feature type="compositionally biased region" description="Basic and acidic residues" evidence="1">
    <location>
        <begin position="440"/>
        <end position="451"/>
    </location>
</feature>
<feature type="compositionally biased region" description="Low complexity" evidence="1">
    <location>
        <begin position="335"/>
        <end position="347"/>
    </location>
</feature>
<dbReference type="PATRIC" id="fig|408015.6.peg.1964"/>
<feature type="region of interest" description="Disordered" evidence="1">
    <location>
        <begin position="1"/>
        <end position="87"/>
    </location>
</feature>
<dbReference type="KEGG" id="sxi:SXIM_19330"/>
<dbReference type="AlphaFoldDB" id="A0A0F7FTD4"/>
<organism evidence="2 3">
    <name type="scientific">Streptomyces xiamenensis</name>
    <dbReference type="NCBI Taxonomy" id="408015"/>
    <lineage>
        <taxon>Bacteria</taxon>
        <taxon>Bacillati</taxon>
        <taxon>Actinomycetota</taxon>
        <taxon>Actinomycetes</taxon>
        <taxon>Kitasatosporales</taxon>
        <taxon>Streptomycetaceae</taxon>
        <taxon>Streptomyces</taxon>
    </lineage>
</organism>
<feature type="region of interest" description="Disordered" evidence="1">
    <location>
        <begin position="172"/>
        <end position="199"/>
    </location>
</feature>
<dbReference type="EMBL" id="CP009922">
    <property type="protein sequence ID" value="AKG43317.1"/>
    <property type="molecule type" value="Genomic_DNA"/>
</dbReference>
<evidence type="ECO:0000313" key="3">
    <source>
        <dbReference type="Proteomes" id="UP000034034"/>
    </source>
</evidence>
<accession>A0A0F7FTD4</accession>
<protein>
    <submittedName>
        <fullName evidence="2">Uncharacterized protein</fullName>
    </submittedName>
</protein>
<feature type="region of interest" description="Disordered" evidence="1">
    <location>
        <begin position="238"/>
        <end position="451"/>
    </location>
</feature>